<dbReference type="AlphaFoldDB" id="A0A345U6F5"/>
<dbReference type="RefSeq" id="YP_009510368.1">
    <property type="nucleotide sequence ID" value="NC_039139.1"/>
</dbReference>
<feature type="transmembrane region" description="Helical" evidence="1">
    <location>
        <begin position="6"/>
        <end position="28"/>
    </location>
</feature>
<keyword evidence="1" id="KW-0812">Transmembrane</keyword>
<evidence type="ECO:0000256" key="1">
    <source>
        <dbReference type="SAM" id="Phobius"/>
    </source>
</evidence>
<geneLocation type="chloroplast" evidence="2"/>
<keyword evidence="1" id="KW-0472">Membrane</keyword>
<keyword evidence="2" id="KW-0934">Plastid</keyword>
<dbReference type="SUPFAM" id="SSF48452">
    <property type="entry name" value="TPR-like"/>
    <property type="match status" value="1"/>
</dbReference>
<dbReference type="Gene3D" id="1.25.40.10">
    <property type="entry name" value="Tetratricopeptide repeat domain"/>
    <property type="match status" value="1"/>
</dbReference>
<dbReference type="GeneID" id="37622894"/>
<evidence type="ECO:0000313" key="2">
    <source>
        <dbReference type="EMBL" id="AXI96041.1"/>
    </source>
</evidence>
<name>A0A345U6F5_9FLOR</name>
<dbReference type="InterPro" id="IPR011990">
    <property type="entry name" value="TPR-like_helical_dom_sf"/>
</dbReference>
<proteinExistence type="predicted"/>
<keyword evidence="1" id="KW-1133">Transmembrane helix</keyword>
<accession>A0A345U6F5</accession>
<dbReference type="EMBL" id="MH396009">
    <property type="protein sequence ID" value="AXI96041.1"/>
    <property type="molecule type" value="Genomic_DNA"/>
</dbReference>
<keyword evidence="2" id="KW-0150">Chloroplast</keyword>
<protein>
    <submittedName>
        <fullName evidence="2">Uncharacterized protein</fullName>
    </submittedName>
</protein>
<sequence length="156" mass="18590">MFEVYLILITCFLLPICYLITNSLKYIYNQIEILKSIQKTKNKKNIHNKHIMSIANIYMNRKQWLDCITMLEFYINQNTIDEIAVKAQYCNCIGLCYQSAYIYKMAQKYYLKAYNKLPFKKEILKNLVNIYKISGDIESANKIDQKLILLNKHHNI</sequence>
<organism evidence="2">
    <name type="scientific">Gracilaria caudata</name>
    <dbReference type="NCBI Taxonomy" id="2572395"/>
    <lineage>
        <taxon>Eukaryota</taxon>
        <taxon>Rhodophyta</taxon>
        <taxon>Florideophyceae</taxon>
        <taxon>Rhodymeniophycidae</taxon>
        <taxon>Gracilariales</taxon>
        <taxon>Gracilariaceae</taxon>
        <taxon>Gracilaria</taxon>
    </lineage>
</organism>
<reference evidence="2" key="1">
    <citation type="journal article" date="2018" name="J. Phycol.">
        <title>Organellar genomics: a useful tool to study evolutionary relationships and molecular evolution in Gracilariaceae (Rhodophyta).</title>
        <authorList>
            <person name="Iha C."/>
            <person name="Grassa C.J."/>
            <person name="de M Lyra G."/>
            <person name="Davis C.C."/>
            <person name="Verbruggen H."/>
            <person name="Oliveira M.C."/>
        </authorList>
    </citation>
    <scope>NUCLEOTIDE SEQUENCE</scope>
</reference>
<gene>
    <name evidence="2" type="primary">ycf37</name>
</gene>